<dbReference type="STRING" id="1225127.SAMN05661030_2076"/>
<keyword evidence="3" id="KW-1185">Reference proteome</keyword>
<keyword evidence="1" id="KW-0812">Transmembrane</keyword>
<feature type="transmembrane region" description="Helical" evidence="1">
    <location>
        <begin position="109"/>
        <end position="126"/>
    </location>
</feature>
<dbReference type="RefSeq" id="WP_091557554.1">
    <property type="nucleotide sequence ID" value="NZ_BNAC01000004.1"/>
</dbReference>
<dbReference type="AlphaFoldDB" id="A0A1I1ND20"/>
<feature type="transmembrane region" description="Helical" evidence="1">
    <location>
        <begin position="31"/>
        <end position="49"/>
    </location>
</feature>
<gene>
    <name evidence="2" type="ORF">SAMN05661030_2076</name>
</gene>
<proteinExistence type="predicted"/>
<keyword evidence="1" id="KW-0472">Membrane</keyword>
<evidence type="ECO:0000256" key="1">
    <source>
        <dbReference type="SAM" id="Phobius"/>
    </source>
</evidence>
<keyword evidence="1" id="KW-1133">Transmembrane helix</keyword>
<feature type="transmembrane region" description="Helical" evidence="1">
    <location>
        <begin position="55"/>
        <end position="73"/>
    </location>
</feature>
<accession>A0A1I1ND20</accession>
<name>A0A1I1ND20_9ACTN</name>
<reference evidence="3" key="1">
    <citation type="submission" date="2016-10" db="EMBL/GenBank/DDBJ databases">
        <authorList>
            <person name="Varghese N."/>
            <person name="Submissions S."/>
        </authorList>
    </citation>
    <scope>NUCLEOTIDE SEQUENCE [LARGE SCALE GENOMIC DNA]</scope>
    <source>
        <strain evidence="3">DSM 45962</strain>
    </source>
</reference>
<dbReference type="Proteomes" id="UP000199022">
    <property type="component" value="Unassembled WGS sequence"/>
</dbReference>
<dbReference type="EMBL" id="FOMD01000002">
    <property type="protein sequence ID" value="SFC95529.1"/>
    <property type="molecule type" value="Genomic_DNA"/>
</dbReference>
<organism evidence="2 3">
    <name type="scientific">Klenkia taihuensis</name>
    <dbReference type="NCBI Taxonomy" id="1225127"/>
    <lineage>
        <taxon>Bacteria</taxon>
        <taxon>Bacillati</taxon>
        <taxon>Actinomycetota</taxon>
        <taxon>Actinomycetes</taxon>
        <taxon>Geodermatophilales</taxon>
        <taxon>Geodermatophilaceae</taxon>
        <taxon>Klenkia</taxon>
    </lineage>
</organism>
<sequence length="141" mass="15004">MTADRERAAADLAALSADRAALADRVAPPRWFGPALGLLLFCFIASNAADSSWVSGVALLVFAVGLALLVRGYRRSTGVWATTPPRQLAGWAVFVVVVLVPAYVVDRPAAFLVAGAVLGVAVAVLCDRWTRAWQRELREGV</sequence>
<evidence type="ECO:0000313" key="2">
    <source>
        <dbReference type="EMBL" id="SFC95529.1"/>
    </source>
</evidence>
<feature type="transmembrane region" description="Helical" evidence="1">
    <location>
        <begin position="85"/>
        <end position="103"/>
    </location>
</feature>
<evidence type="ECO:0000313" key="3">
    <source>
        <dbReference type="Proteomes" id="UP000199022"/>
    </source>
</evidence>
<protein>
    <submittedName>
        <fullName evidence="2">Uncharacterized protein</fullName>
    </submittedName>
</protein>